<evidence type="ECO:0000259" key="1">
    <source>
        <dbReference type="Pfam" id="PF09084"/>
    </source>
</evidence>
<feature type="domain" description="SsuA/THI5-like" evidence="1">
    <location>
        <begin position="34"/>
        <end position="240"/>
    </location>
</feature>
<gene>
    <name evidence="2" type="ordered locus">LI0058</name>
</gene>
<organism evidence="2 3">
    <name type="scientific">Lawsonia intracellularis (strain PHE/MN1-00)</name>
    <dbReference type="NCBI Taxonomy" id="363253"/>
    <lineage>
        <taxon>Bacteria</taxon>
        <taxon>Pseudomonadati</taxon>
        <taxon>Thermodesulfobacteriota</taxon>
        <taxon>Desulfovibrionia</taxon>
        <taxon>Desulfovibrionales</taxon>
        <taxon>Desulfovibrionaceae</taxon>
        <taxon>Lawsonia</taxon>
    </lineage>
</organism>
<dbReference type="Gene3D" id="3.40.190.10">
    <property type="entry name" value="Periplasmic binding protein-like II"/>
    <property type="match status" value="2"/>
</dbReference>
<dbReference type="STRING" id="363253.LI0058"/>
<dbReference type="Proteomes" id="UP000002430">
    <property type="component" value="Chromosome"/>
</dbReference>
<evidence type="ECO:0000313" key="2">
    <source>
        <dbReference type="EMBL" id="CAJ54114.1"/>
    </source>
</evidence>
<dbReference type="EMBL" id="AM180252">
    <property type="protein sequence ID" value="CAJ54114.1"/>
    <property type="molecule type" value="Genomic_DNA"/>
</dbReference>
<dbReference type="OrthoDB" id="9815602at2"/>
<dbReference type="Pfam" id="PF09084">
    <property type="entry name" value="NMT1"/>
    <property type="match status" value="1"/>
</dbReference>
<proteinExistence type="predicted"/>
<dbReference type="HOGENOM" id="CLU_028871_5_2_7"/>
<keyword evidence="3" id="KW-1185">Reference proteome</keyword>
<dbReference type="PANTHER" id="PTHR30024">
    <property type="entry name" value="ALIPHATIC SULFONATES-BINDING PROTEIN-RELATED"/>
    <property type="match status" value="1"/>
</dbReference>
<dbReference type="AlphaFoldDB" id="Q1MSB1"/>
<dbReference type="RefSeq" id="WP_011526141.1">
    <property type="nucleotide sequence ID" value="NC_008011.1"/>
</dbReference>
<accession>Q1MSB1</accession>
<dbReference type="eggNOG" id="COG0715">
    <property type="taxonomic scope" value="Bacteria"/>
</dbReference>
<evidence type="ECO:0000313" key="3">
    <source>
        <dbReference type="Proteomes" id="UP000002430"/>
    </source>
</evidence>
<name>Q1MSB1_LAWIP</name>
<dbReference type="InterPro" id="IPR015168">
    <property type="entry name" value="SsuA/THI5"/>
</dbReference>
<sequence>MIIIRIFLFLLIMSYTQLAQSAINIGTLPAASSIILHVAIDEGLFADQGLEVNLVPFRSTVELSSAMRAGMLDGHFTDIVTVLLQNETGVPQQIVATVARSTTQHRNFGIAVSQKSSIQSPNDLKNTPIAISKATIIEFLASRLLQKAHLPPTSCPLTDINRIALRTQLLMSNKIEAALLVEPLLSLAESNGSKVILDDKGLNLVFAVIALRKEVLSDNIAQSFRNALLEAAKRINANPDTYRTLMVNKDLLPQDVVMTFAMPFFDIEKEPLPNSADIETFANWMISSKLLQTSPSYEEIVLQ</sequence>
<reference evidence="2 3" key="1">
    <citation type="submission" date="2005-11" db="EMBL/GenBank/DDBJ databases">
        <title>The complete genome sequence of Lawsonia intracellularis: the causative agent of proliferative enteropathy.</title>
        <authorList>
            <person name="Kaur K."/>
            <person name="Zhang Q."/>
            <person name="Beckler D."/>
            <person name="Munir S."/>
            <person name="Li L."/>
            <person name="Kinsley K."/>
            <person name="Herron L."/>
            <person name="Peterson A."/>
            <person name="May B."/>
            <person name="Singh S."/>
            <person name="Gebhart C."/>
            <person name="Kapur V."/>
        </authorList>
    </citation>
    <scope>NUCLEOTIDE SEQUENCE [LARGE SCALE GENOMIC DNA]</scope>
    <source>
        <strain evidence="2 3">PHE/MN1-00</strain>
    </source>
</reference>
<protein>
    <submittedName>
        <fullName evidence="2">Thiamine biosynthesis protein, putative</fullName>
    </submittedName>
</protein>
<dbReference type="SUPFAM" id="SSF53850">
    <property type="entry name" value="Periplasmic binding protein-like II"/>
    <property type="match status" value="1"/>
</dbReference>
<dbReference type="KEGG" id="lip:LI0058"/>